<dbReference type="InterPro" id="IPR054253">
    <property type="entry name" value="DUF6984"/>
</dbReference>
<name>A0ABS0ND10_9NEIS</name>
<accession>A0ABS0ND10</accession>
<evidence type="ECO:0000313" key="2">
    <source>
        <dbReference type="EMBL" id="MBH5330210.1"/>
    </source>
</evidence>
<dbReference type="EMBL" id="JACSGR010000008">
    <property type="protein sequence ID" value="MBH5330210.1"/>
    <property type="molecule type" value="Genomic_DNA"/>
</dbReference>
<feature type="domain" description="DUF6984" evidence="1">
    <location>
        <begin position="6"/>
        <end position="108"/>
    </location>
</feature>
<dbReference type="RefSeq" id="WP_197904046.1">
    <property type="nucleotide sequence ID" value="NZ_JACSGR010000008.1"/>
</dbReference>
<protein>
    <recommendedName>
        <fullName evidence="1">DUF6984 domain-containing protein</fullName>
    </recommendedName>
</protein>
<comment type="caution">
    <text evidence="2">The sequence shown here is derived from an EMBL/GenBank/DDBJ whole genome shotgun (WGS) entry which is preliminary data.</text>
</comment>
<dbReference type="Pfam" id="PF22480">
    <property type="entry name" value="DUF6984"/>
    <property type="match status" value="1"/>
</dbReference>
<organism evidence="2 3">
    <name type="scientific">Eikenella glucosivorans</name>
    <dbReference type="NCBI Taxonomy" id="2766967"/>
    <lineage>
        <taxon>Bacteria</taxon>
        <taxon>Pseudomonadati</taxon>
        <taxon>Pseudomonadota</taxon>
        <taxon>Betaproteobacteria</taxon>
        <taxon>Neisseriales</taxon>
        <taxon>Neisseriaceae</taxon>
        <taxon>Eikenella</taxon>
    </lineage>
</organism>
<evidence type="ECO:0000259" key="1">
    <source>
        <dbReference type="Pfam" id="PF22480"/>
    </source>
</evidence>
<keyword evidence="3" id="KW-1185">Reference proteome</keyword>
<sequence length="111" mass="12471">MTPQPRPPSPGETRLLHILLRRIRPQYAALPISFPERVASLEDGGMGSFSFAYEEERKDNLPTLAIAEYQFPDQDGVPVLATLYAYGDGRLHSLDIWKADFSPLLAYPEIP</sequence>
<gene>
    <name evidence="2" type="ORF">H9Q10_11100</name>
</gene>
<proteinExistence type="predicted"/>
<evidence type="ECO:0000313" key="3">
    <source>
        <dbReference type="Proteomes" id="UP000768471"/>
    </source>
</evidence>
<reference evidence="2 3" key="1">
    <citation type="submission" date="2020-09" db="EMBL/GenBank/DDBJ databases">
        <title>Eikenella S3660 sp. nov., isolated from a throat swab.</title>
        <authorList>
            <person name="Buhl M."/>
        </authorList>
    </citation>
    <scope>NUCLEOTIDE SEQUENCE [LARGE SCALE GENOMIC DNA]</scope>
    <source>
        <strain evidence="2 3">S3360</strain>
    </source>
</reference>
<dbReference type="Proteomes" id="UP000768471">
    <property type="component" value="Unassembled WGS sequence"/>
</dbReference>